<gene>
    <name evidence="2" type="ORF">Cni_G19611</name>
</gene>
<feature type="domain" description="Zinc finger PMZ-type" evidence="1">
    <location>
        <begin position="151"/>
        <end position="178"/>
    </location>
</feature>
<dbReference type="PANTHER" id="PTHR31973:SF187">
    <property type="entry name" value="MUTATOR TRANSPOSASE MUDRA PROTEIN"/>
    <property type="match status" value="1"/>
</dbReference>
<accession>A0AAQ3KNG4</accession>
<proteinExistence type="predicted"/>
<evidence type="ECO:0000313" key="3">
    <source>
        <dbReference type="Proteomes" id="UP001327560"/>
    </source>
</evidence>
<name>A0AAQ3KNG4_9LILI</name>
<dbReference type="InterPro" id="IPR006564">
    <property type="entry name" value="Znf_PMZ"/>
</dbReference>
<evidence type="ECO:0000313" key="2">
    <source>
        <dbReference type="EMBL" id="WOL10852.1"/>
    </source>
</evidence>
<dbReference type="EMBL" id="CP136895">
    <property type="protein sequence ID" value="WOL10852.1"/>
    <property type="molecule type" value="Genomic_DNA"/>
</dbReference>
<protein>
    <recommendedName>
        <fullName evidence="1">Zinc finger PMZ-type domain-containing protein</fullName>
    </recommendedName>
</protein>
<dbReference type="SMART" id="SM00575">
    <property type="entry name" value="ZnF_PMZ"/>
    <property type="match status" value="1"/>
</dbReference>
<dbReference type="Proteomes" id="UP001327560">
    <property type="component" value="Chromosome 6"/>
</dbReference>
<sequence>MTAWTVKDVALKKIHGNGNDQYKLLYKYRAELMRTNSGTNVKFRWKRGKWKGIYVCLKALKEAFKAGCRRIVCIDGCFLKGPYPRKLFSVVGIDSNDCIFSIAYALVDTKSTATWTWFIENLIEDLEMHYRGPRVQVAGMGTQFIIDLNDRTSTCRAWKLSGLPCIHTIVATYQNNEEPESYVDECYHVSTYQRVLWRDGQKLKN</sequence>
<dbReference type="GO" id="GO:0008270">
    <property type="term" value="F:zinc ion binding"/>
    <property type="evidence" value="ECO:0007669"/>
    <property type="project" value="InterPro"/>
</dbReference>
<dbReference type="AlphaFoldDB" id="A0AAQ3KNG4"/>
<reference evidence="2 3" key="1">
    <citation type="submission" date="2023-10" db="EMBL/GenBank/DDBJ databases">
        <title>Chromosome-scale genome assembly provides insights into flower coloration mechanisms of Canna indica.</title>
        <authorList>
            <person name="Li C."/>
        </authorList>
    </citation>
    <scope>NUCLEOTIDE SEQUENCE [LARGE SCALE GENOMIC DNA]</scope>
    <source>
        <tissue evidence="2">Flower</tissue>
    </source>
</reference>
<dbReference type="PANTHER" id="PTHR31973">
    <property type="entry name" value="POLYPROTEIN, PUTATIVE-RELATED"/>
    <property type="match status" value="1"/>
</dbReference>
<dbReference type="InterPro" id="IPR018289">
    <property type="entry name" value="MULE_transposase_dom"/>
</dbReference>
<evidence type="ECO:0000259" key="1">
    <source>
        <dbReference type="SMART" id="SM00575"/>
    </source>
</evidence>
<organism evidence="2 3">
    <name type="scientific">Canna indica</name>
    <name type="common">Indian-shot</name>
    <dbReference type="NCBI Taxonomy" id="4628"/>
    <lineage>
        <taxon>Eukaryota</taxon>
        <taxon>Viridiplantae</taxon>
        <taxon>Streptophyta</taxon>
        <taxon>Embryophyta</taxon>
        <taxon>Tracheophyta</taxon>
        <taxon>Spermatophyta</taxon>
        <taxon>Magnoliopsida</taxon>
        <taxon>Liliopsida</taxon>
        <taxon>Zingiberales</taxon>
        <taxon>Cannaceae</taxon>
        <taxon>Canna</taxon>
    </lineage>
</organism>
<keyword evidence="3" id="KW-1185">Reference proteome</keyword>
<dbReference type="Pfam" id="PF10551">
    <property type="entry name" value="MULE"/>
    <property type="match status" value="1"/>
</dbReference>